<protein>
    <submittedName>
        <fullName evidence="4">Uncharacterized protein LOC103717900</fullName>
    </submittedName>
</protein>
<dbReference type="KEGG" id="pda:103717900"/>
<feature type="chain" id="PRO_5033997018" evidence="1">
    <location>
        <begin position="28"/>
        <end position="117"/>
    </location>
</feature>
<name>A0A8B7CRG1_PHODC</name>
<dbReference type="AlphaFoldDB" id="A0A8B7CRG1"/>
<proteinExistence type="predicted"/>
<dbReference type="PANTHER" id="PTHR33786">
    <property type="entry name" value="UBIQUITIN CARBOXYL-TERMINAL HYDROLASE"/>
    <property type="match status" value="1"/>
</dbReference>
<dbReference type="GeneID" id="103717900"/>
<dbReference type="Pfam" id="PF25268">
    <property type="entry name" value="DUF7866"/>
    <property type="match status" value="1"/>
</dbReference>
<evidence type="ECO:0000313" key="4">
    <source>
        <dbReference type="RefSeq" id="XP_008804680.1"/>
    </source>
</evidence>
<dbReference type="PANTHER" id="PTHR33786:SF5">
    <property type="entry name" value="EXPRESSED PROTEIN"/>
    <property type="match status" value="1"/>
</dbReference>
<dbReference type="RefSeq" id="XP_008804680.1">
    <property type="nucleotide sequence ID" value="XM_008806458.2"/>
</dbReference>
<dbReference type="OrthoDB" id="768311at2759"/>
<organism evidence="3 4">
    <name type="scientific">Phoenix dactylifera</name>
    <name type="common">Date palm</name>
    <dbReference type="NCBI Taxonomy" id="42345"/>
    <lineage>
        <taxon>Eukaryota</taxon>
        <taxon>Viridiplantae</taxon>
        <taxon>Streptophyta</taxon>
        <taxon>Embryophyta</taxon>
        <taxon>Tracheophyta</taxon>
        <taxon>Spermatophyta</taxon>
        <taxon>Magnoliopsida</taxon>
        <taxon>Liliopsida</taxon>
        <taxon>Arecaceae</taxon>
        <taxon>Coryphoideae</taxon>
        <taxon>Phoeniceae</taxon>
        <taxon>Phoenix</taxon>
    </lineage>
</organism>
<keyword evidence="1" id="KW-0732">Signal</keyword>
<keyword evidence="3" id="KW-1185">Reference proteome</keyword>
<reference evidence="3" key="1">
    <citation type="journal article" date="2019" name="Nat. Commun.">
        <title>Genome-wide association mapping of date palm fruit traits.</title>
        <authorList>
            <person name="Hazzouri K.M."/>
            <person name="Gros-Balthazard M."/>
            <person name="Flowers J.M."/>
            <person name="Copetti D."/>
            <person name="Lemansour A."/>
            <person name="Lebrun M."/>
            <person name="Masmoudi K."/>
            <person name="Ferrand S."/>
            <person name="Dhar M.I."/>
            <person name="Fresquez Z.A."/>
            <person name="Rosas U."/>
            <person name="Zhang J."/>
            <person name="Talag J."/>
            <person name="Lee S."/>
            <person name="Kudrna D."/>
            <person name="Powell R.F."/>
            <person name="Leitch I.J."/>
            <person name="Krueger R.R."/>
            <person name="Wing R.A."/>
            <person name="Amiri K.M.A."/>
            <person name="Purugganan M.D."/>
        </authorList>
    </citation>
    <scope>NUCLEOTIDE SEQUENCE [LARGE SCALE GENOMIC DNA]</scope>
    <source>
        <strain evidence="3">cv. Khalas</strain>
    </source>
</reference>
<dbReference type="InterPro" id="IPR057188">
    <property type="entry name" value="DUF7866"/>
</dbReference>
<accession>A0A8B7CRG1</accession>
<evidence type="ECO:0000259" key="2">
    <source>
        <dbReference type="Pfam" id="PF25268"/>
    </source>
</evidence>
<feature type="domain" description="DUF7866" evidence="2">
    <location>
        <begin position="62"/>
        <end position="114"/>
    </location>
</feature>
<evidence type="ECO:0000256" key="1">
    <source>
        <dbReference type="SAM" id="SignalP"/>
    </source>
</evidence>
<sequence>MGKVTPHLSFVLALLLTTLAAKGDVAALEPQPTNDQFVPMGTVEYRPIHSVIGAGVDAANPPFRQCAKCQCCQGNNKTNCPSMQCCFRIKCNLPNKPFGTCAFVPEACDCNLCSGSL</sequence>
<dbReference type="Proteomes" id="UP000228380">
    <property type="component" value="Chromosome 3"/>
</dbReference>
<gene>
    <name evidence="4" type="primary">LOC103717900</name>
</gene>
<reference evidence="4" key="2">
    <citation type="submission" date="2025-08" db="UniProtKB">
        <authorList>
            <consortium name="RefSeq"/>
        </authorList>
    </citation>
    <scope>IDENTIFICATION</scope>
    <source>
        <tissue evidence="4">Young leaves</tissue>
    </source>
</reference>
<evidence type="ECO:0000313" key="3">
    <source>
        <dbReference type="Proteomes" id="UP000228380"/>
    </source>
</evidence>
<feature type="signal peptide" evidence="1">
    <location>
        <begin position="1"/>
        <end position="27"/>
    </location>
</feature>